<dbReference type="Proteomes" id="UP000249547">
    <property type="component" value="Unassembled WGS sequence"/>
</dbReference>
<feature type="chain" id="PRO_5016243084" evidence="1">
    <location>
        <begin position="24"/>
        <end position="95"/>
    </location>
</feature>
<dbReference type="EMBL" id="QLLL01000002">
    <property type="protein sequence ID" value="RAJ08190.1"/>
    <property type="molecule type" value="Genomic_DNA"/>
</dbReference>
<evidence type="ECO:0000313" key="3">
    <source>
        <dbReference type="Proteomes" id="UP000249547"/>
    </source>
</evidence>
<organism evidence="2 3">
    <name type="scientific">Chitinophaga skermanii</name>
    <dbReference type="NCBI Taxonomy" id="331697"/>
    <lineage>
        <taxon>Bacteria</taxon>
        <taxon>Pseudomonadati</taxon>
        <taxon>Bacteroidota</taxon>
        <taxon>Chitinophagia</taxon>
        <taxon>Chitinophagales</taxon>
        <taxon>Chitinophagaceae</taxon>
        <taxon>Chitinophaga</taxon>
    </lineage>
</organism>
<keyword evidence="1" id="KW-0732">Signal</keyword>
<reference evidence="2 3" key="1">
    <citation type="submission" date="2018-06" db="EMBL/GenBank/DDBJ databases">
        <title>Genomic Encyclopedia of Archaeal and Bacterial Type Strains, Phase II (KMG-II): from individual species to whole genera.</title>
        <authorList>
            <person name="Goeker M."/>
        </authorList>
    </citation>
    <scope>NUCLEOTIDE SEQUENCE [LARGE SCALE GENOMIC DNA]</scope>
    <source>
        <strain evidence="2 3">DSM 23857</strain>
    </source>
</reference>
<proteinExistence type="predicted"/>
<gene>
    <name evidence="2" type="ORF">LX64_00837</name>
</gene>
<accession>A0A327QUY6</accession>
<protein>
    <submittedName>
        <fullName evidence="2">Uncharacterized protein</fullName>
    </submittedName>
</protein>
<comment type="caution">
    <text evidence="2">The sequence shown here is derived from an EMBL/GenBank/DDBJ whole genome shotgun (WGS) entry which is preliminary data.</text>
</comment>
<keyword evidence="3" id="KW-1185">Reference proteome</keyword>
<evidence type="ECO:0000256" key="1">
    <source>
        <dbReference type="SAM" id="SignalP"/>
    </source>
</evidence>
<dbReference type="RefSeq" id="WP_148707187.1">
    <property type="nucleotide sequence ID" value="NZ_QLLL01000002.1"/>
</dbReference>
<dbReference type="AlphaFoldDB" id="A0A327QUY6"/>
<sequence length="95" mass="10799">MPLKIFILSCLLITLMSGLQTSAQSKTDSSKYDSHIKTVQLDTLQVLAGRSRIITSYVCVTGGSYYVGTPLKKRKLNAWQRFWQKIFPQKKSEQV</sequence>
<feature type="signal peptide" evidence="1">
    <location>
        <begin position="1"/>
        <end position="23"/>
    </location>
</feature>
<evidence type="ECO:0000313" key="2">
    <source>
        <dbReference type="EMBL" id="RAJ08190.1"/>
    </source>
</evidence>
<name>A0A327QUY6_9BACT</name>